<protein>
    <submittedName>
        <fullName evidence="3">Uncharacterized protein</fullName>
    </submittedName>
</protein>
<evidence type="ECO:0000256" key="1">
    <source>
        <dbReference type="SAM" id="Coils"/>
    </source>
</evidence>
<evidence type="ECO:0000313" key="3">
    <source>
        <dbReference type="EMBL" id="CAC5360291.1"/>
    </source>
</evidence>
<evidence type="ECO:0000313" key="4">
    <source>
        <dbReference type="Proteomes" id="UP000507470"/>
    </source>
</evidence>
<dbReference type="Proteomes" id="UP000507470">
    <property type="component" value="Unassembled WGS sequence"/>
</dbReference>
<accession>A0A6J8A3V6</accession>
<dbReference type="EMBL" id="CACVKT020000557">
    <property type="protein sequence ID" value="CAC5360291.1"/>
    <property type="molecule type" value="Genomic_DNA"/>
</dbReference>
<feature type="compositionally biased region" description="Low complexity" evidence="2">
    <location>
        <begin position="299"/>
        <end position="310"/>
    </location>
</feature>
<keyword evidence="4" id="KW-1185">Reference proteome</keyword>
<sequence>MCTLLPPYQLYLFVNSQRKFTCEKCSGVTNSFIVKNKLDQNNCSQIGIQCELAHEEGITSKPVSSKKSGKQICKNTLNSKELSTKTPSESENDSINVEESRFEKQMLSMQSKFVDTLDKITEAHDKRNHLEQKFESVLTQKENLEKMLRAMEAKFEEKSLCKLCTNFEQEVNKCRQEKNSLQSKYADLFLEREVEGVKYKTEIKIAKQKMDCSNSEIKVLSNQINQYEERLHCKDISLLEMEHKVCEQRNEINKLHEDCSLLKTQVINKSDTKSNLLAVSKSTNTESNVHQVDVTSKNNVSNSTPVVVNNGKKKNLQSTGNFNKGRKKRK</sequence>
<keyword evidence="1" id="KW-0175">Coiled coil</keyword>
<proteinExistence type="predicted"/>
<organism evidence="3 4">
    <name type="scientific">Mytilus coruscus</name>
    <name type="common">Sea mussel</name>
    <dbReference type="NCBI Taxonomy" id="42192"/>
    <lineage>
        <taxon>Eukaryota</taxon>
        <taxon>Metazoa</taxon>
        <taxon>Spiralia</taxon>
        <taxon>Lophotrochozoa</taxon>
        <taxon>Mollusca</taxon>
        <taxon>Bivalvia</taxon>
        <taxon>Autobranchia</taxon>
        <taxon>Pteriomorphia</taxon>
        <taxon>Mytilida</taxon>
        <taxon>Mytiloidea</taxon>
        <taxon>Mytilidae</taxon>
        <taxon>Mytilinae</taxon>
        <taxon>Mytilus</taxon>
    </lineage>
</organism>
<name>A0A6J8A3V6_MYTCO</name>
<gene>
    <name evidence="3" type="ORF">MCOR_2822</name>
</gene>
<reference evidence="3 4" key="1">
    <citation type="submission" date="2020-06" db="EMBL/GenBank/DDBJ databases">
        <authorList>
            <person name="Li R."/>
            <person name="Bekaert M."/>
        </authorList>
    </citation>
    <scope>NUCLEOTIDE SEQUENCE [LARGE SCALE GENOMIC DNA]</scope>
    <source>
        <strain evidence="4">wild</strain>
    </source>
</reference>
<dbReference type="AlphaFoldDB" id="A0A6J8A3V6"/>
<feature type="region of interest" description="Disordered" evidence="2">
    <location>
        <begin position="299"/>
        <end position="330"/>
    </location>
</feature>
<evidence type="ECO:0000256" key="2">
    <source>
        <dbReference type="SAM" id="MobiDB-lite"/>
    </source>
</evidence>
<feature type="coiled-coil region" evidence="1">
    <location>
        <begin position="127"/>
        <end position="230"/>
    </location>
</feature>